<evidence type="ECO:0000256" key="4">
    <source>
        <dbReference type="ARBA" id="ARBA00023239"/>
    </source>
</evidence>
<keyword evidence="2" id="KW-0479">Metal-binding</keyword>
<protein>
    <submittedName>
        <fullName evidence="6">Mss4-like protein</fullName>
    </submittedName>
</protein>
<dbReference type="PANTHER" id="PTHR33337:SF31">
    <property type="entry name" value="DUF636 DOMAIN PROTEIN (AFU_ORTHOLOGUE AFUA_2G12650)"/>
    <property type="match status" value="1"/>
</dbReference>
<evidence type="ECO:0000259" key="5">
    <source>
        <dbReference type="PROSITE" id="PS51891"/>
    </source>
</evidence>
<dbReference type="GO" id="GO:0046872">
    <property type="term" value="F:metal ion binding"/>
    <property type="evidence" value="ECO:0007669"/>
    <property type="project" value="UniProtKB-KW"/>
</dbReference>
<dbReference type="SUPFAM" id="SSF51316">
    <property type="entry name" value="Mss4-like"/>
    <property type="match status" value="1"/>
</dbReference>
<dbReference type="InterPro" id="IPR006913">
    <property type="entry name" value="CENP-V/GFA"/>
</dbReference>
<keyword evidence="7" id="KW-1185">Reference proteome</keyword>
<dbReference type="Proteomes" id="UP001301769">
    <property type="component" value="Unassembled WGS sequence"/>
</dbReference>
<dbReference type="Gene3D" id="3.90.1590.10">
    <property type="entry name" value="glutathione-dependent formaldehyde- activating enzyme (gfa)"/>
    <property type="match status" value="1"/>
</dbReference>
<evidence type="ECO:0000256" key="3">
    <source>
        <dbReference type="ARBA" id="ARBA00022833"/>
    </source>
</evidence>
<comment type="similarity">
    <text evidence="1">Belongs to the Gfa family.</text>
</comment>
<feature type="domain" description="CENP-V/GFA" evidence="5">
    <location>
        <begin position="1"/>
        <end position="112"/>
    </location>
</feature>
<sequence length="141" mass="15445">MYGFCLCEGVKFTVNGAPESVFICYCLHCAKNAGAPGQISAKFDRSAIKVTHGAEMTSTYVLKDTISGCEKHKVFCSRCGCTLWTIPMKHHGTHWVVRTSLIEGGLYKLPYKAEFFASRKVTATGATQPEGLKSFETMPGH</sequence>
<reference evidence="6" key="2">
    <citation type="submission" date="2023-05" db="EMBL/GenBank/DDBJ databases">
        <authorList>
            <consortium name="Lawrence Berkeley National Laboratory"/>
            <person name="Steindorff A."/>
            <person name="Hensen N."/>
            <person name="Bonometti L."/>
            <person name="Westerberg I."/>
            <person name="Brannstrom I.O."/>
            <person name="Guillou S."/>
            <person name="Cros-Aarteil S."/>
            <person name="Calhoun S."/>
            <person name="Haridas S."/>
            <person name="Kuo A."/>
            <person name="Mondo S."/>
            <person name="Pangilinan J."/>
            <person name="Riley R."/>
            <person name="Labutti K."/>
            <person name="Andreopoulos B."/>
            <person name="Lipzen A."/>
            <person name="Chen C."/>
            <person name="Yanf M."/>
            <person name="Daum C."/>
            <person name="Ng V."/>
            <person name="Clum A."/>
            <person name="Ohm R."/>
            <person name="Martin F."/>
            <person name="Silar P."/>
            <person name="Natvig D."/>
            <person name="Lalanne C."/>
            <person name="Gautier V."/>
            <person name="Ament-Velasquez S.L."/>
            <person name="Kruys A."/>
            <person name="Hutchinson M.I."/>
            <person name="Powell A.J."/>
            <person name="Barry K."/>
            <person name="Miller A.N."/>
            <person name="Grigoriev I.V."/>
            <person name="Debuchy R."/>
            <person name="Gladieux P."/>
            <person name="Thoren M.H."/>
            <person name="Johannesson H."/>
        </authorList>
    </citation>
    <scope>NUCLEOTIDE SEQUENCE</scope>
    <source>
        <strain evidence="6">PSN293</strain>
    </source>
</reference>
<evidence type="ECO:0000256" key="1">
    <source>
        <dbReference type="ARBA" id="ARBA00005495"/>
    </source>
</evidence>
<dbReference type="PANTHER" id="PTHR33337">
    <property type="entry name" value="GFA DOMAIN-CONTAINING PROTEIN"/>
    <property type="match status" value="1"/>
</dbReference>
<dbReference type="GO" id="GO:0016846">
    <property type="term" value="F:carbon-sulfur lyase activity"/>
    <property type="evidence" value="ECO:0007669"/>
    <property type="project" value="InterPro"/>
</dbReference>
<evidence type="ECO:0000313" key="7">
    <source>
        <dbReference type="Proteomes" id="UP001301769"/>
    </source>
</evidence>
<comment type="caution">
    <text evidence="6">The sequence shown here is derived from an EMBL/GenBank/DDBJ whole genome shotgun (WGS) entry which is preliminary data.</text>
</comment>
<keyword evidence="4" id="KW-0456">Lyase</keyword>
<gene>
    <name evidence="6" type="ORF">QBC37DRAFT_298751</name>
</gene>
<name>A0AAN7B1H1_9PEZI</name>
<keyword evidence="3" id="KW-0862">Zinc</keyword>
<dbReference type="AlphaFoldDB" id="A0AAN7B1H1"/>
<evidence type="ECO:0000256" key="2">
    <source>
        <dbReference type="ARBA" id="ARBA00022723"/>
    </source>
</evidence>
<evidence type="ECO:0000313" key="6">
    <source>
        <dbReference type="EMBL" id="KAK4207428.1"/>
    </source>
</evidence>
<dbReference type="PROSITE" id="PS51891">
    <property type="entry name" value="CENP_V_GFA"/>
    <property type="match status" value="1"/>
</dbReference>
<dbReference type="Pfam" id="PF04828">
    <property type="entry name" value="GFA"/>
    <property type="match status" value="1"/>
</dbReference>
<dbReference type="EMBL" id="MU858296">
    <property type="protein sequence ID" value="KAK4207428.1"/>
    <property type="molecule type" value="Genomic_DNA"/>
</dbReference>
<accession>A0AAN7B1H1</accession>
<dbReference type="InterPro" id="IPR011057">
    <property type="entry name" value="Mss4-like_sf"/>
</dbReference>
<reference evidence="6" key="1">
    <citation type="journal article" date="2023" name="Mol. Phylogenet. Evol.">
        <title>Genome-scale phylogeny and comparative genomics of the fungal order Sordariales.</title>
        <authorList>
            <person name="Hensen N."/>
            <person name="Bonometti L."/>
            <person name="Westerberg I."/>
            <person name="Brannstrom I.O."/>
            <person name="Guillou S."/>
            <person name="Cros-Aarteil S."/>
            <person name="Calhoun S."/>
            <person name="Haridas S."/>
            <person name="Kuo A."/>
            <person name="Mondo S."/>
            <person name="Pangilinan J."/>
            <person name="Riley R."/>
            <person name="LaButti K."/>
            <person name="Andreopoulos B."/>
            <person name="Lipzen A."/>
            <person name="Chen C."/>
            <person name="Yan M."/>
            <person name="Daum C."/>
            <person name="Ng V."/>
            <person name="Clum A."/>
            <person name="Steindorff A."/>
            <person name="Ohm R.A."/>
            <person name="Martin F."/>
            <person name="Silar P."/>
            <person name="Natvig D.O."/>
            <person name="Lalanne C."/>
            <person name="Gautier V."/>
            <person name="Ament-Velasquez S.L."/>
            <person name="Kruys A."/>
            <person name="Hutchinson M.I."/>
            <person name="Powell A.J."/>
            <person name="Barry K."/>
            <person name="Miller A.N."/>
            <person name="Grigoriev I.V."/>
            <person name="Debuchy R."/>
            <person name="Gladieux P."/>
            <person name="Hiltunen Thoren M."/>
            <person name="Johannesson H."/>
        </authorList>
    </citation>
    <scope>NUCLEOTIDE SEQUENCE</scope>
    <source>
        <strain evidence="6">PSN293</strain>
    </source>
</reference>
<organism evidence="6 7">
    <name type="scientific">Rhypophila decipiens</name>
    <dbReference type="NCBI Taxonomy" id="261697"/>
    <lineage>
        <taxon>Eukaryota</taxon>
        <taxon>Fungi</taxon>
        <taxon>Dikarya</taxon>
        <taxon>Ascomycota</taxon>
        <taxon>Pezizomycotina</taxon>
        <taxon>Sordariomycetes</taxon>
        <taxon>Sordariomycetidae</taxon>
        <taxon>Sordariales</taxon>
        <taxon>Naviculisporaceae</taxon>
        <taxon>Rhypophila</taxon>
    </lineage>
</organism>
<proteinExistence type="inferred from homology"/>